<evidence type="ECO:0000313" key="6">
    <source>
        <dbReference type="Proteomes" id="UP000298246"/>
    </source>
</evidence>
<dbReference type="SUPFAM" id="SSF52540">
    <property type="entry name" value="P-loop containing nucleoside triphosphate hydrolases"/>
    <property type="match status" value="1"/>
</dbReference>
<gene>
    <name evidence="5" type="ORF">B5M42_03385</name>
</gene>
<dbReference type="SUPFAM" id="SSF48452">
    <property type="entry name" value="TPR-like"/>
    <property type="match status" value="1"/>
</dbReference>
<dbReference type="PANTHER" id="PTHR44688">
    <property type="entry name" value="DNA-BINDING TRANSCRIPTIONAL ACTIVATOR DEVR_DOSR"/>
    <property type="match status" value="1"/>
</dbReference>
<dbReference type="InterPro" id="IPR041617">
    <property type="entry name" value="TPR_MalT"/>
</dbReference>
<dbReference type="Pfam" id="PF00196">
    <property type="entry name" value="GerE"/>
    <property type="match status" value="1"/>
</dbReference>
<dbReference type="Gene3D" id="1.25.40.10">
    <property type="entry name" value="Tetratricopeptide repeat domain"/>
    <property type="match status" value="1"/>
</dbReference>
<dbReference type="PROSITE" id="PS50043">
    <property type="entry name" value="HTH_LUXR_2"/>
    <property type="match status" value="1"/>
</dbReference>
<dbReference type="InterPro" id="IPR011990">
    <property type="entry name" value="TPR-like_helical_dom_sf"/>
</dbReference>
<dbReference type="InterPro" id="IPR036388">
    <property type="entry name" value="WH-like_DNA-bd_sf"/>
</dbReference>
<dbReference type="EMBL" id="MYFO01000003">
    <property type="protein sequence ID" value="TFE90882.1"/>
    <property type="molecule type" value="Genomic_DNA"/>
</dbReference>
<dbReference type="Gene3D" id="3.40.50.300">
    <property type="entry name" value="P-loop containing nucleotide triphosphate hydrolases"/>
    <property type="match status" value="1"/>
</dbReference>
<dbReference type="AlphaFoldDB" id="A0A4Y8Q8L3"/>
<dbReference type="InterPro" id="IPR000792">
    <property type="entry name" value="Tscrpt_reg_LuxR_C"/>
</dbReference>
<keyword evidence="1" id="KW-0805">Transcription regulation</keyword>
<dbReference type="Pfam" id="PF25873">
    <property type="entry name" value="WHD_MalT"/>
    <property type="match status" value="1"/>
</dbReference>
<dbReference type="PRINTS" id="PR00038">
    <property type="entry name" value="HTHLUXR"/>
</dbReference>
<comment type="caution">
    <text evidence="5">The sequence shown here is derived from an EMBL/GenBank/DDBJ whole genome shotgun (WGS) entry which is preliminary data.</text>
</comment>
<feature type="domain" description="HTH luxR-type" evidence="4">
    <location>
        <begin position="838"/>
        <end position="903"/>
    </location>
</feature>
<dbReference type="PANTHER" id="PTHR44688:SF16">
    <property type="entry name" value="DNA-BINDING TRANSCRIPTIONAL ACTIVATOR DEVR_DOSR"/>
    <property type="match status" value="1"/>
</dbReference>
<dbReference type="GO" id="GO:0003677">
    <property type="term" value="F:DNA binding"/>
    <property type="evidence" value="ECO:0007669"/>
    <property type="project" value="UniProtKB-KW"/>
</dbReference>
<evidence type="ECO:0000256" key="1">
    <source>
        <dbReference type="ARBA" id="ARBA00023015"/>
    </source>
</evidence>
<reference evidence="5 6" key="1">
    <citation type="submission" date="2017-03" db="EMBL/GenBank/DDBJ databases">
        <title>Isolation of Levoglucosan Utilizing Bacteria.</title>
        <authorList>
            <person name="Arya A.S."/>
        </authorList>
    </citation>
    <scope>NUCLEOTIDE SEQUENCE [LARGE SCALE GENOMIC DNA]</scope>
    <source>
        <strain evidence="5 6">MEC069</strain>
    </source>
</reference>
<keyword evidence="6" id="KW-1185">Reference proteome</keyword>
<evidence type="ECO:0000256" key="2">
    <source>
        <dbReference type="ARBA" id="ARBA00023125"/>
    </source>
</evidence>
<dbReference type="RefSeq" id="WP_134749740.1">
    <property type="nucleotide sequence ID" value="NZ_MYFO02000007.1"/>
</dbReference>
<name>A0A4Y8Q8L3_9BACL</name>
<dbReference type="Gene3D" id="1.10.10.10">
    <property type="entry name" value="Winged helix-like DNA-binding domain superfamily/Winged helix DNA-binding domain"/>
    <property type="match status" value="1"/>
</dbReference>
<evidence type="ECO:0000259" key="4">
    <source>
        <dbReference type="PROSITE" id="PS50043"/>
    </source>
</evidence>
<organism evidence="5 6">
    <name type="scientific">Paenibacillus athensensis</name>
    <dbReference type="NCBI Taxonomy" id="1967502"/>
    <lineage>
        <taxon>Bacteria</taxon>
        <taxon>Bacillati</taxon>
        <taxon>Bacillota</taxon>
        <taxon>Bacilli</taxon>
        <taxon>Bacillales</taxon>
        <taxon>Paenibacillaceae</taxon>
        <taxon>Paenibacillus</taxon>
    </lineage>
</organism>
<evidence type="ECO:0000256" key="3">
    <source>
        <dbReference type="ARBA" id="ARBA00023163"/>
    </source>
</evidence>
<keyword evidence="3" id="KW-0804">Transcription</keyword>
<dbReference type="SMART" id="SM00421">
    <property type="entry name" value="HTH_LUXR"/>
    <property type="match status" value="1"/>
</dbReference>
<sequence length="905" mass="98608">MSLPVLAAKLFIPPVREQAIRRPRLIDRLNAGLNRKLTLVQASAGYGKTTLISQWAACCGRPVAWLSLEPADRDLARFLTLLAAALQAFGAQIGAGAAQALHTPQPPDSEAVLTMLLNDLAAHACSGMLVLDDYQAVSEPQIDAALSFLLRHLPPELHLVVASRELPSLPLGRLRARGELTELLAADLRFTDAEAAAFLEQSMSAALAEAEVSALAARTEGWIAGLQLAALSLQGREGRAGLIEAFAGDHRYIADYLVEEVLQQQPEAIRSFLLQTSVLERLHGSLCDAVTGQEGGGALLEQLERGNFFVVPLDDTRSWYRYHHLFAEALAAHMSSAGPERTAELHRRASGWYAQQGGVAEAIRHALAAADMPRAAELLERAWPQLRRERQEREALGWLKALPEALFACRPVLSAQYAWALLACGEAEAALERLRDAERWLSPASGEPEQPDYPASARVVADETEFRLLPSTIAGYRAAYAQARGDAAAAMSYARQALAAAPEDCRLVRGAASALLGLACWTSGELEAAYEAFAGGMADVERAGNLSDAVGGTLALADIRIVQGRLHQAQRLYERGLRLAGEAGRPDLRGTVDLLVGLSGICCERNDLPAARAYLERSREQGEPTGFPQHPYRWRVAAARIREAEGDWAAASELLGEAERLYVGDFFPDVRPVAGLRLRLLIRQDRWLEALEQLRERGLAADGELSYLREFEHVTQVRALLAQYRSERQQSVLSAALTLLERLLRAAEAGGRTGSVIEMRLLQAVGRYLQGDAAGALPPMEHALKLAEPEGYVRLFADEGRAMAELLEAAAKRGGARAYVRRLLAACRPEAAARPEAGGEFAPLLSEREREVLRLLGSDLSGPAIACELHISLNTLRTHTKHIYDKLEVNSRRAAVRRAKELIWL</sequence>
<dbReference type="OrthoDB" id="1137593at2"/>
<accession>A0A4Y8Q8L3</accession>
<dbReference type="Proteomes" id="UP000298246">
    <property type="component" value="Unassembled WGS sequence"/>
</dbReference>
<keyword evidence="2" id="KW-0238">DNA-binding</keyword>
<dbReference type="InterPro" id="IPR027417">
    <property type="entry name" value="P-loop_NTPase"/>
</dbReference>
<dbReference type="SUPFAM" id="SSF46894">
    <property type="entry name" value="C-terminal effector domain of the bipartite response regulators"/>
    <property type="match status" value="1"/>
</dbReference>
<protein>
    <submittedName>
        <fullName evidence="5">Helix-turn-helix transcriptional regulator</fullName>
    </submittedName>
</protein>
<dbReference type="Pfam" id="PF17874">
    <property type="entry name" value="TPR_MalT"/>
    <property type="match status" value="1"/>
</dbReference>
<proteinExistence type="predicted"/>
<dbReference type="CDD" id="cd06170">
    <property type="entry name" value="LuxR_C_like"/>
    <property type="match status" value="1"/>
</dbReference>
<dbReference type="InterPro" id="IPR016032">
    <property type="entry name" value="Sig_transdc_resp-reg_C-effctor"/>
</dbReference>
<dbReference type="GO" id="GO:0006355">
    <property type="term" value="P:regulation of DNA-templated transcription"/>
    <property type="evidence" value="ECO:0007669"/>
    <property type="project" value="InterPro"/>
</dbReference>
<dbReference type="InterPro" id="IPR059106">
    <property type="entry name" value="WHD_MalT"/>
</dbReference>
<evidence type="ECO:0000313" key="5">
    <source>
        <dbReference type="EMBL" id="TFE90882.1"/>
    </source>
</evidence>